<dbReference type="EMBL" id="JARAKH010000045">
    <property type="protein sequence ID" value="KAK8378558.1"/>
    <property type="molecule type" value="Genomic_DNA"/>
</dbReference>
<accession>A0AAW0STR7</accession>
<dbReference type="PROSITE" id="PS51257">
    <property type="entry name" value="PROKAR_LIPOPROTEIN"/>
    <property type="match status" value="1"/>
</dbReference>
<gene>
    <name evidence="2" type="ORF">O3P69_011216</name>
</gene>
<name>A0AAW0STR7_SCYPA</name>
<keyword evidence="3" id="KW-1185">Reference proteome</keyword>
<evidence type="ECO:0000313" key="3">
    <source>
        <dbReference type="Proteomes" id="UP001487740"/>
    </source>
</evidence>
<feature type="region of interest" description="Disordered" evidence="1">
    <location>
        <begin position="111"/>
        <end position="169"/>
    </location>
</feature>
<dbReference type="AlphaFoldDB" id="A0AAW0STR7"/>
<comment type="caution">
    <text evidence="2">The sequence shown here is derived from an EMBL/GenBank/DDBJ whole genome shotgun (WGS) entry which is preliminary data.</text>
</comment>
<proteinExistence type="predicted"/>
<organism evidence="2 3">
    <name type="scientific">Scylla paramamosain</name>
    <name type="common">Mud crab</name>
    <dbReference type="NCBI Taxonomy" id="85552"/>
    <lineage>
        <taxon>Eukaryota</taxon>
        <taxon>Metazoa</taxon>
        <taxon>Ecdysozoa</taxon>
        <taxon>Arthropoda</taxon>
        <taxon>Crustacea</taxon>
        <taxon>Multicrustacea</taxon>
        <taxon>Malacostraca</taxon>
        <taxon>Eumalacostraca</taxon>
        <taxon>Eucarida</taxon>
        <taxon>Decapoda</taxon>
        <taxon>Pleocyemata</taxon>
        <taxon>Brachyura</taxon>
        <taxon>Eubrachyura</taxon>
        <taxon>Portunoidea</taxon>
        <taxon>Portunidae</taxon>
        <taxon>Portuninae</taxon>
        <taxon>Scylla</taxon>
    </lineage>
</organism>
<evidence type="ECO:0000256" key="1">
    <source>
        <dbReference type="SAM" id="MobiDB-lite"/>
    </source>
</evidence>
<evidence type="ECO:0000313" key="2">
    <source>
        <dbReference type="EMBL" id="KAK8378558.1"/>
    </source>
</evidence>
<reference evidence="2 3" key="1">
    <citation type="submission" date="2023-03" db="EMBL/GenBank/DDBJ databases">
        <title>High-quality genome of Scylla paramamosain provides insights in environmental adaptation.</title>
        <authorList>
            <person name="Zhang L."/>
        </authorList>
    </citation>
    <scope>NUCLEOTIDE SEQUENCE [LARGE SCALE GENOMIC DNA]</scope>
    <source>
        <strain evidence="2">LZ_2023a</strain>
        <tissue evidence="2">Muscle</tissue>
    </source>
</reference>
<dbReference type="Proteomes" id="UP001487740">
    <property type="component" value="Unassembled WGS sequence"/>
</dbReference>
<protein>
    <submittedName>
        <fullName evidence="2">Uncharacterized protein</fullName>
    </submittedName>
</protein>
<sequence>MTSQRSSTENEDKERRRVYFVAASFSGCIHPPAAPAPADGCWLRALRCQGDNGRMVCGGVGVVVWWYDVDGILEMYGREGGVTPGGDGGGHAVTALYLPGRAGRHLQRVERLQQGRPQRGPRRQARREPRPGRPLGRPQRGELRPPPLEQPQRCPRQELPRPVPPVGPPLVRPLLGFLQRELPRRGRLPLLLVCG</sequence>